<evidence type="ECO:0000256" key="9">
    <source>
        <dbReference type="SAM" id="MobiDB-lite"/>
    </source>
</evidence>
<evidence type="ECO:0000313" key="13">
    <source>
        <dbReference type="EMBL" id="KAH0545234.1"/>
    </source>
</evidence>
<dbReference type="OrthoDB" id="435460at2759"/>
<comment type="subcellular location">
    <subcellularLocation>
        <location evidence="8">Nucleus</location>
    </subcellularLocation>
    <subcellularLocation>
        <location evidence="8">Chromosome</location>
        <location evidence="8">Telomere</location>
    </subcellularLocation>
</comment>
<dbReference type="GO" id="GO:0031848">
    <property type="term" value="P:protection from non-homologous end joining at telomere"/>
    <property type="evidence" value="ECO:0007669"/>
    <property type="project" value="TreeGrafter"/>
</dbReference>
<protein>
    <recommendedName>
        <fullName evidence="8">DNA-binding protein RAP1</fullName>
    </recommendedName>
</protein>
<evidence type="ECO:0000259" key="10">
    <source>
        <dbReference type="Pfam" id="PF08914"/>
    </source>
</evidence>
<dbReference type="InterPro" id="IPR009057">
    <property type="entry name" value="Homeodomain-like_sf"/>
</dbReference>
<dbReference type="CDD" id="cd11655">
    <property type="entry name" value="rap1_myb-like"/>
    <property type="match status" value="1"/>
</dbReference>
<comment type="function">
    <text evidence="8">Involved in the regulation of telomere length, clustering and has a specific role in telomere position effect (TPE).</text>
</comment>
<keyword evidence="3 8" id="KW-0779">Telomere</keyword>
<evidence type="ECO:0000256" key="3">
    <source>
        <dbReference type="ARBA" id="ARBA00022895"/>
    </source>
</evidence>
<dbReference type="InterPro" id="IPR039595">
    <property type="entry name" value="TE2IP/Rap1"/>
</dbReference>
<dbReference type="InterPro" id="IPR021661">
    <property type="entry name" value="Rap1_C"/>
</dbReference>
<sequence>MAQVVYTGSSTTAVGGGLFEGKKFWLAQKLPTRSRFVDLVKVNGGEIVPLEQHADIKIADPLFKKTLPPDSYSYTFIEQSIRHGELQDLEEHRAGPETITSRPVGSRKPARGTRLTYSAEDDRFLYDWVTSHERSGGKILGNLIYQQLEQINPRHPWQSWRDRWVKQLSQRPAPPQHPANPPTPPADRSPDQTTAKRMRVKGHSPENTIKLEGEKAASESASSGASPSKELNTRKQQKQAKSPSSRRVTALEGPKGLTSAAPTEGELPQEPSSTPTATKTMTTDLAGVKRKRVDMDEDATVTVRPAPRAAKRAKPQRKRGDDGREIPSTPELGPSSPPQTASSQGPALRETTEDQDQDSESENFLQLEQVISRSLTDRDPNEQTTQALLDDPTQRIDFELAEPEGGWDKILPDEATTLPGEDEVPPQPPQLQDTQALLQGPTQALDFELAEPEGGWDDILPEHTLPQLAPTSASQPPPRDTVDTEKQLGAWIDAHVAAGASEDDVLLALKCSSMHTGLAELVLNSLAGDEGVPEDVRGIWTEREDEALRGGDGRAIKMLEEKHGKEAFRTRWNFLTTYDQLGDA</sequence>
<dbReference type="EMBL" id="JAGHQL010000008">
    <property type="protein sequence ID" value="KAH0545234.1"/>
    <property type="molecule type" value="Genomic_DNA"/>
</dbReference>
<feature type="region of interest" description="Disordered" evidence="9">
    <location>
        <begin position="169"/>
        <end position="433"/>
    </location>
</feature>
<name>A0A9P8L5X8_9PEZI</name>
<dbReference type="InterPro" id="IPR001357">
    <property type="entry name" value="BRCT_dom"/>
</dbReference>
<comment type="caution">
    <text evidence="13">The sequence shown here is derived from an EMBL/GenBank/DDBJ whole genome shotgun (WGS) entry which is preliminary data.</text>
</comment>
<evidence type="ECO:0000256" key="8">
    <source>
        <dbReference type="RuleBase" id="RU367107"/>
    </source>
</evidence>
<accession>A0A9P8L5X8</accession>
<keyword evidence="2 8" id="KW-0158">Chromosome</keyword>
<gene>
    <name evidence="13" type="ORF">FGG08_000688</name>
</gene>
<dbReference type="GO" id="GO:0042162">
    <property type="term" value="F:telomeric DNA binding"/>
    <property type="evidence" value="ECO:0007669"/>
    <property type="project" value="TreeGrafter"/>
</dbReference>
<keyword evidence="7 8" id="KW-0539">Nucleus</keyword>
<evidence type="ECO:0000256" key="6">
    <source>
        <dbReference type="ARBA" id="ARBA00023163"/>
    </source>
</evidence>
<organism evidence="13 14">
    <name type="scientific">Glutinoglossum americanum</name>
    <dbReference type="NCBI Taxonomy" id="1670608"/>
    <lineage>
        <taxon>Eukaryota</taxon>
        <taxon>Fungi</taxon>
        <taxon>Dikarya</taxon>
        <taxon>Ascomycota</taxon>
        <taxon>Pezizomycotina</taxon>
        <taxon>Geoglossomycetes</taxon>
        <taxon>Geoglossales</taxon>
        <taxon>Geoglossaceae</taxon>
        <taxon>Glutinoglossum</taxon>
    </lineage>
</organism>
<evidence type="ECO:0000256" key="2">
    <source>
        <dbReference type="ARBA" id="ARBA00022454"/>
    </source>
</evidence>
<evidence type="ECO:0000256" key="7">
    <source>
        <dbReference type="ARBA" id="ARBA00023242"/>
    </source>
</evidence>
<feature type="region of interest" description="Disordered" evidence="9">
    <location>
        <begin position="92"/>
        <end position="114"/>
    </location>
</feature>
<keyword evidence="4" id="KW-0805">Transcription regulation</keyword>
<comment type="subunit">
    <text evidence="8">Homodimer.</text>
</comment>
<dbReference type="PANTHER" id="PTHR16466:SF6">
    <property type="entry name" value="TELOMERIC REPEAT-BINDING FACTOR 2-INTERACTING PROTEIN 1"/>
    <property type="match status" value="1"/>
</dbReference>
<evidence type="ECO:0000256" key="4">
    <source>
        <dbReference type="ARBA" id="ARBA00023015"/>
    </source>
</evidence>
<feature type="domain" description="TRF2-interacting telomeric protein/Rap1 C-terminal" evidence="11">
    <location>
        <begin position="497"/>
        <end position="575"/>
    </location>
</feature>
<dbReference type="InterPro" id="IPR015010">
    <property type="entry name" value="TERF2IP_Myb"/>
</dbReference>
<dbReference type="GO" id="GO:0070187">
    <property type="term" value="C:shelterin complex"/>
    <property type="evidence" value="ECO:0007669"/>
    <property type="project" value="TreeGrafter"/>
</dbReference>
<dbReference type="InterPro" id="IPR038104">
    <property type="entry name" value="Rap1_C_sf"/>
</dbReference>
<dbReference type="GO" id="GO:0010833">
    <property type="term" value="P:telomere maintenance via telomere lengthening"/>
    <property type="evidence" value="ECO:0007669"/>
    <property type="project" value="UniProtKB-UniRule"/>
</dbReference>
<feature type="region of interest" description="Disordered" evidence="9">
    <location>
        <begin position="454"/>
        <end position="482"/>
    </location>
</feature>
<dbReference type="Pfam" id="PF16589">
    <property type="entry name" value="BRCT_2"/>
    <property type="match status" value="1"/>
</dbReference>
<feature type="compositionally biased region" description="Low complexity" evidence="9">
    <location>
        <begin position="274"/>
        <end position="283"/>
    </location>
</feature>
<reference evidence="13" key="1">
    <citation type="submission" date="2021-03" db="EMBL/GenBank/DDBJ databases">
        <title>Comparative genomics and phylogenomic investigation of the class Geoglossomycetes provide insights into ecological specialization and systematics.</title>
        <authorList>
            <person name="Melie T."/>
            <person name="Pirro S."/>
            <person name="Miller A.N."/>
            <person name="Quandt A."/>
        </authorList>
    </citation>
    <scope>NUCLEOTIDE SEQUENCE</scope>
    <source>
        <strain evidence="13">GBOQ0MN5Z8</strain>
    </source>
</reference>
<keyword evidence="14" id="KW-1185">Reference proteome</keyword>
<evidence type="ECO:0000256" key="1">
    <source>
        <dbReference type="ARBA" id="ARBA00010467"/>
    </source>
</evidence>
<feature type="domain" description="TERF2-interacting telomeric protein 1 Myb" evidence="10">
    <location>
        <begin position="117"/>
        <end position="174"/>
    </location>
</feature>
<keyword evidence="5" id="KW-0010">Activator</keyword>
<dbReference type="Pfam" id="PF11626">
    <property type="entry name" value="Rap1_C"/>
    <property type="match status" value="1"/>
</dbReference>
<feature type="compositionally biased region" description="Pro residues" evidence="9">
    <location>
        <begin position="172"/>
        <end position="187"/>
    </location>
</feature>
<dbReference type="Proteomes" id="UP000698800">
    <property type="component" value="Unassembled WGS sequence"/>
</dbReference>
<feature type="compositionally biased region" description="Low complexity" evidence="9">
    <location>
        <begin position="218"/>
        <end position="230"/>
    </location>
</feature>
<evidence type="ECO:0000259" key="11">
    <source>
        <dbReference type="Pfam" id="PF11626"/>
    </source>
</evidence>
<dbReference type="Gene3D" id="1.10.10.2170">
    <property type="match status" value="1"/>
</dbReference>
<dbReference type="AlphaFoldDB" id="A0A9P8L5X8"/>
<comment type="similarity">
    <text evidence="1 8">Belongs to the RAP1 family.</text>
</comment>
<dbReference type="PANTHER" id="PTHR16466">
    <property type="entry name" value="TELOMERE REPEAT-BINDING FACTOR 2-INTERACTING PROTEIN 1"/>
    <property type="match status" value="1"/>
</dbReference>
<evidence type="ECO:0000256" key="5">
    <source>
        <dbReference type="ARBA" id="ARBA00023159"/>
    </source>
</evidence>
<dbReference type="Gene3D" id="1.10.10.60">
    <property type="entry name" value="Homeodomain-like"/>
    <property type="match status" value="1"/>
</dbReference>
<evidence type="ECO:0000259" key="12">
    <source>
        <dbReference type="Pfam" id="PF16589"/>
    </source>
</evidence>
<keyword evidence="6" id="KW-0804">Transcription</keyword>
<evidence type="ECO:0000313" key="14">
    <source>
        <dbReference type="Proteomes" id="UP000698800"/>
    </source>
</evidence>
<feature type="domain" description="BRCT" evidence="12">
    <location>
        <begin position="18"/>
        <end position="92"/>
    </location>
</feature>
<dbReference type="Pfam" id="PF08914">
    <property type="entry name" value="Myb_Rap1"/>
    <property type="match status" value="1"/>
</dbReference>
<feature type="compositionally biased region" description="Polar residues" evidence="9">
    <location>
        <begin position="362"/>
        <end position="374"/>
    </location>
</feature>
<proteinExistence type="inferred from homology"/>
<dbReference type="SUPFAM" id="SSF46689">
    <property type="entry name" value="Homeodomain-like"/>
    <property type="match status" value="1"/>
</dbReference>